<feature type="region of interest" description="Disordered" evidence="3">
    <location>
        <begin position="1"/>
        <end position="22"/>
    </location>
</feature>
<dbReference type="GO" id="GO:0010181">
    <property type="term" value="F:FMN binding"/>
    <property type="evidence" value="ECO:0007669"/>
    <property type="project" value="TreeGrafter"/>
</dbReference>
<dbReference type="GeneID" id="16995547"/>
<dbReference type="Proteomes" id="UP000007014">
    <property type="component" value="Chromosome 15"/>
</dbReference>
<dbReference type="HOGENOM" id="CLU_033319_3_2_1"/>
<dbReference type="SUPFAM" id="SSF52507">
    <property type="entry name" value="Homo-oligomeric flavin-containing Cys decarboxylases, HFCD"/>
    <property type="match status" value="1"/>
</dbReference>
<reference evidence="5 6" key="1">
    <citation type="journal article" date="2004" name="Nature">
        <title>Genome sequence of the ultrasmall unicellular red alga Cyanidioschyzon merolae 10D.</title>
        <authorList>
            <person name="Matsuzaki M."/>
            <person name="Misumi O."/>
            <person name="Shin-i T."/>
            <person name="Maruyama S."/>
            <person name="Takahara M."/>
            <person name="Miyagishima S."/>
            <person name="Mori T."/>
            <person name="Nishida K."/>
            <person name="Yagisawa F."/>
            <person name="Nishida K."/>
            <person name="Yoshida Y."/>
            <person name="Nishimura Y."/>
            <person name="Nakao S."/>
            <person name="Kobayashi T."/>
            <person name="Momoyama Y."/>
            <person name="Higashiyama T."/>
            <person name="Minoda A."/>
            <person name="Sano M."/>
            <person name="Nomoto H."/>
            <person name="Oishi K."/>
            <person name="Hayashi H."/>
            <person name="Ohta F."/>
            <person name="Nishizaka S."/>
            <person name="Haga S."/>
            <person name="Miura S."/>
            <person name="Morishita T."/>
            <person name="Kabeya Y."/>
            <person name="Terasawa K."/>
            <person name="Suzuki Y."/>
            <person name="Ishii Y."/>
            <person name="Asakawa S."/>
            <person name="Takano H."/>
            <person name="Ohta N."/>
            <person name="Kuroiwa H."/>
            <person name="Tanaka K."/>
            <person name="Shimizu N."/>
            <person name="Sugano S."/>
            <person name="Sato N."/>
            <person name="Nozaki H."/>
            <person name="Ogasawara N."/>
            <person name="Kohara Y."/>
            <person name="Kuroiwa T."/>
        </authorList>
    </citation>
    <scope>NUCLEOTIDE SEQUENCE [LARGE SCALE GENOMIC DNA]</scope>
    <source>
        <strain evidence="5 6">10D</strain>
    </source>
</reference>
<dbReference type="EMBL" id="AP006497">
    <property type="protein sequence ID" value="BAM81451.1"/>
    <property type="molecule type" value="Genomic_DNA"/>
</dbReference>
<dbReference type="STRING" id="280699.M1UUC7"/>
<organism evidence="5 6">
    <name type="scientific">Cyanidioschyzon merolae (strain NIES-3377 / 10D)</name>
    <name type="common">Unicellular red alga</name>
    <dbReference type="NCBI Taxonomy" id="280699"/>
    <lineage>
        <taxon>Eukaryota</taxon>
        <taxon>Rhodophyta</taxon>
        <taxon>Bangiophyceae</taxon>
        <taxon>Cyanidiales</taxon>
        <taxon>Cyanidiaceae</taxon>
        <taxon>Cyanidioschyzon</taxon>
    </lineage>
</organism>
<dbReference type="OrthoDB" id="1532798at2759"/>
<proteinExistence type="inferred from homology"/>
<dbReference type="PANTHER" id="PTHR14359:SF6">
    <property type="entry name" value="PHOSPHOPANTOTHENOYLCYSTEINE DECARBOXYLASE"/>
    <property type="match status" value="1"/>
</dbReference>
<comment type="similarity">
    <text evidence="2">Belongs to the HFCD (homooligomeric flavin containing Cys decarboxylase) superfamily.</text>
</comment>
<dbReference type="InterPro" id="IPR003382">
    <property type="entry name" value="Flavoprotein"/>
</dbReference>
<dbReference type="PANTHER" id="PTHR14359">
    <property type="entry name" value="HOMO-OLIGOMERIC FLAVIN CONTAINING CYS DECARBOXYLASE FAMILY"/>
    <property type="match status" value="1"/>
</dbReference>
<protein>
    <recommendedName>
        <fullName evidence="4">Flavoprotein domain-containing protein</fullName>
    </recommendedName>
</protein>
<dbReference type="GO" id="GO:0004633">
    <property type="term" value="F:phosphopantothenoylcysteine decarboxylase activity"/>
    <property type="evidence" value="ECO:0007669"/>
    <property type="project" value="TreeGrafter"/>
</dbReference>
<dbReference type="KEGG" id="cme:CYME_CMO071C"/>
<dbReference type="Gene3D" id="3.40.50.1950">
    <property type="entry name" value="Flavin prenyltransferase-like"/>
    <property type="match status" value="1"/>
</dbReference>
<accession>M1UUC7</accession>
<dbReference type="GO" id="GO:0071513">
    <property type="term" value="C:phosphopantothenoylcysteine decarboxylase complex"/>
    <property type="evidence" value="ECO:0007669"/>
    <property type="project" value="TreeGrafter"/>
</dbReference>
<dbReference type="AlphaFoldDB" id="M1UUC7"/>
<feature type="compositionally biased region" description="Polar residues" evidence="3">
    <location>
        <begin position="7"/>
        <end position="22"/>
    </location>
</feature>
<dbReference type="InterPro" id="IPR036551">
    <property type="entry name" value="Flavin_trans-like"/>
</dbReference>
<evidence type="ECO:0000256" key="1">
    <source>
        <dbReference type="ARBA" id="ARBA00022993"/>
    </source>
</evidence>
<evidence type="ECO:0000259" key="4">
    <source>
        <dbReference type="Pfam" id="PF02441"/>
    </source>
</evidence>
<evidence type="ECO:0000313" key="5">
    <source>
        <dbReference type="EMBL" id="BAM81451.1"/>
    </source>
</evidence>
<feature type="domain" description="Flavoprotein" evidence="4">
    <location>
        <begin position="32"/>
        <end position="228"/>
    </location>
</feature>
<evidence type="ECO:0000256" key="2">
    <source>
        <dbReference type="ARBA" id="ARBA00038350"/>
    </source>
</evidence>
<dbReference type="Gramene" id="CMO071CT">
    <property type="protein sequence ID" value="CMO071CT"/>
    <property type="gene ID" value="CMO071C"/>
</dbReference>
<dbReference type="OMA" id="KGLACGD"/>
<dbReference type="Pfam" id="PF02441">
    <property type="entry name" value="Flavoprotein"/>
    <property type="match status" value="1"/>
</dbReference>
<sequence>MRAQAREANQNSDSTPSAPRSAVATTLQGRCVVVGVTGSVAALRSLELVEALRARRANALVVATANGLRFLGQAAAEYSGAASALAPADLVAFFRERGVSLFTDEDEWRSWAKIGDPVLHIEIRRQADILVVAPASANALAKLAYGICDNLLLCVARAWELGSKPVLVAPAMNTAMWHHPVTTEHLQLLVKRGTHIIEPTVKMLACGDTGVGAMASVDTIVRAIEDQLTGAVSGAASSAPTT</sequence>
<dbReference type="eggNOG" id="KOG0672">
    <property type="taxonomic scope" value="Eukaryota"/>
</dbReference>
<dbReference type="RefSeq" id="XP_005537487.1">
    <property type="nucleotide sequence ID" value="XM_005537430.1"/>
</dbReference>
<evidence type="ECO:0000256" key="3">
    <source>
        <dbReference type="SAM" id="MobiDB-lite"/>
    </source>
</evidence>
<reference evidence="5 6" key="2">
    <citation type="journal article" date="2007" name="BMC Biol.">
        <title>A 100%-complete sequence reveals unusually simple genomic features in the hot-spring red alga Cyanidioschyzon merolae.</title>
        <authorList>
            <person name="Nozaki H."/>
            <person name="Takano H."/>
            <person name="Misumi O."/>
            <person name="Terasawa K."/>
            <person name="Matsuzaki M."/>
            <person name="Maruyama S."/>
            <person name="Nishida K."/>
            <person name="Yagisawa F."/>
            <person name="Yoshida Y."/>
            <person name="Fujiwara T."/>
            <person name="Takio S."/>
            <person name="Tamura K."/>
            <person name="Chung S.J."/>
            <person name="Nakamura S."/>
            <person name="Kuroiwa H."/>
            <person name="Tanaka K."/>
            <person name="Sato N."/>
            <person name="Kuroiwa T."/>
        </authorList>
    </citation>
    <scope>NUCLEOTIDE SEQUENCE [LARGE SCALE GENOMIC DNA]</scope>
    <source>
        <strain evidence="5 6">10D</strain>
    </source>
</reference>
<gene>
    <name evidence="5" type="ORF">CYME_CMO071C</name>
</gene>
<name>M1UUC7_CYAM1</name>
<keyword evidence="6" id="KW-1185">Reference proteome</keyword>
<keyword evidence="1" id="KW-0173">Coenzyme A biosynthesis</keyword>
<dbReference type="GO" id="GO:0015937">
    <property type="term" value="P:coenzyme A biosynthetic process"/>
    <property type="evidence" value="ECO:0007669"/>
    <property type="project" value="UniProtKB-KW"/>
</dbReference>
<evidence type="ECO:0000313" key="6">
    <source>
        <dbReference type="Proteomes" id="UP000007014"/>
    </source>
</evidence>